<dbReference type="InterPro" id="IPR036721">
    <property type="entry name" value="RCK_C_sf"/>
</dbReference>
<dbReference type="SUPFAM" id="SSF51735">
    <property type="entry name" value="NAD(P)-binding Rossmann-fold domains"/>
    <property type="match status" value="1"/>
</dbReference>
<dbReference type="GO" id="GO:0008324">
    <property type="term" value="F:monoatomic cation transmembrane transporter activity"/>
    <property type="evidence" value="ECO:0007669"/>
    <property type="project" value="InterPro"/>
</dbReference>
<dbReference type="PROSITE" id="PS51202">
    <property type="entry name" value="RCK_C"/>
    <property type="match status" value="1"/>
</dbReference>
<reference evidence="3 4" key="1">
    <citation type="journal article" date="2015" name="Genome Announc.">
        <title>Complete Genome Sequences for Two Strains of a Novel Fastidious, Partially Acid-Fast, Gram-Positive Corynebacterineae Bacterium, Derived from Human Clinical Samples.</title>
        <authorList>
            <person name="Nicholson A.C."/>
            <person name="Bell M."/>
            <person name="Humrighouse B.W."/>
            <person name="McQuiston J.R."/>
        </authorList>
    </citation>
    <scope>NUCLEOTIDE SEQUENCE [LARGE SCALE GENOMIC DNA]</scope>
    <source>
        <strain evidence="3 4">X1698</strain>
    </source>
</reference>
<sequence>MFVVIMGCGRVGRSLATRIEALGHNVSVIDVKSEALDKLGNDFQGKRVLGQGFDRNVLTEAGITEADAFAAVSSGDNTNIIAARVAREEFNVERVIARIYDGRRAEIYERLGIPTIATVPWAAERLLHVITGEGVGSTLSDPSGQVSIVELILHVDWVGKSLSELEKATEGRCAFIVRAGRAAIPTSRTRIQAEDHVWLSVLSEKEQRAVEIGRIAPQEVED</sequence>
<dbReference type="Gene3D" id="3.30.70.1450">
    <property type="entry name" value="Regulator of K+ conductance, C-terminal domain"/>
    <property type="match status" value="1"/>
</dbReference>
<dbReference type="Proteomes" id="UP000068137">
    <property type="component" value="Chromosome"/>
</dbReference>
<dbReference type="Gene3D" id="3.40.50.720">
    <property type="entry name" value="NAD(P)-binding Rossmann-like Domain"/>
    <property type="match status" value="1"/>
</dbReference>
<name>A0A0M4MWQ3_9ACTN</name>
<dbReference type="InterPro" id="IPR050721">
    <property type="entry name" value="Trk_Ktr_HKT_K-transport"/>
</dbReference>
<accession>A0A0M4MWQ3</accession>
<organism evidence="3 4">
    <name type="scientific">Lawsonella clevelandensis</name>
    <dbReference type="NCBI Taxonomy" id="1528099"/>
    <lineage>
        <taxon>Bacteria</taxon>
        <taxon>Bacillati</taxon>
        <taxon>Actinomycetota</taxon>
        <taxon>Actinomycetes</taxon>
        <taxon>Mycobacteriales</taxon>
        <taxon>Lawsonellaceae</taxon>
        <taxon>Lawsonella</taxon>
    </lineage>
</organism>
<proteinExistence type="predicted"/>
<dbReference type="AlphaFoldDB" id="A0A0M4MWQ3"/>
<dbReference type="STRING" id="1528099.AL705_00660"/>
<dbReference type="InterPro" id="IPR036291">
    <property type="entry name" value="NAD(P)-bd_dom_sf"/>
</dbReference>
<feature type="domain" description="RCK C-terminal" evidence="2">
    <location>
        <begin position="136"/>
        <end position="215"/>
    </location>
</feature>
<dbReference type="PATRIC" id="fig|1562462.4.peg.133"/>
<evidence type="ECO:0000259" key="1">
    <source>
        <dbReference type="PROSITE" id="PS51201"/>
    </source>
</evidence>
<protein>
    <submittedName>
        <fullName evidence="3">Potassium transporter TrkA</fullName>
    </submittedName>
</protein>
<gene>
    <name evidence="3" type="ORF">AL705_00660</name>
</gene>
<dbReference type="PANTHER" id="PTHR43833">
    <property type="entry name" value="POTASSIUM CHANNEL PROTEIN 2-RELATED-RELATED"/>
    <property type="match status" value="1"/>
</dbReference>
<evidence type="ECO:0000313" key="3">
    <source>
        <dbReference type="EMBL" id="ALE18481.1"/>
    </source>
</evidence>
<dbReference type="KEGG" id="cbq:AL705_00660"/>
<feature type="domain" description="RCK N-terminal" evidence="1">
    <location>
        <begin position="1"/>
        <end position="118"/>
    </location>
</feature>
<dbReference type="PROSITE" id="PS51201">
    <property type="entry name" value="RCK_N"/>
    <property type="match status" value="1"/>
</dbReference>
<evidence type="ECO:0000313" key="4">
    <source>
        <dbReference type="Proteomes" id="UP000068137"/>
    </source>
</evidence>
<dbReference type="PANTHER" id="PTHR43833:SF8">
    <property type="entry name" value="TRK SYSTEM POTASSIUM UPTAKE PROTEIN TRKA"/>
    <property type="match status" value="1"/>
</dbReference>
<dbReference type="InterPro" id="IPR003148">
    <property type="entry name" value="RCK_N"/>
</dbReference>
<dbReference type="RefSeq" id="WP_053961370.1">
    <property type="nucleotide sequence ID" value="NZ_CP012390.1"/>
</dbReference>
<dbReference type="SUPFAM" id="SSF116726">
    <property type="entry name" value="TrkA C-terminal domain-like"/>
    <property type="match status" value="1"/>
</dbReference>
<dbReference type="EMBL" id="CP012390">
    <property type="protein sequence ID" value="ALE18481.1"/>
    <property type="molecule type" value="Genomic_DNA"/>
</dbReference>
<evidence type="ECO:0000259" key="2">
    <source>
        <dbReference type="PROSITE" id="PS51202"/>
    </source>
</evidence>
<dbReference type="GO" id="GO:0006813">
    <property type="term" value="P:potassium ion transport"/>
    <property type="evidence" value="ECO:0007669"/>
    <property type="project" value="InterPro"/>
</dbReference>
<dbReference type="InterPro" id="IPR006037">
    <property type="entry name" value="RCK_C"/>
</dbReference>
<dbReference type="OrthoDB" id="3208998at2"/>
<dbReference type="Pfam" id="PF02254">
    <property type="entry name" value="TrkA_N"/>
    <property type="match status" value="1"/>
</dbReference>